<sequence>MPVRQNEMDVGSLKGGPWIAGLSRLRHTGQKSDAESAGMRSRATFDWLDFVLTKVVSLVRRVTPQSFADLHPEMTQLSMT</sequence>
<gene>
    <name evidence="1" type="ORF">Pan14r_12520</name>
</gene>
<dbReference type="EMBL" id="SJPL01000001">
    <property type="protein sequence ID" value="TWT68968.1"/>
    <property type="molecule type" value="Genomic_DNA"/>
</dbReference>
<proteinExistence type="predicted"/>
<organism evidence="1 2">
    <name type="scientific">Crateriforma conspicua</name>
    <dbReference type="NCBI Taxonomy" id="2527996"/>
    <lineage>
        <taxon>Bacteria</taxon>
        <taxon>Pseudomonadati</taxon>
        <taxon>Planctomycetota</taxon>
        <taxon>Planctomycetia</taxon>
        <taxon>Planctomycetales</taxon>
        <taxon>Planctomycetaceae</taxon>
        <taxon>Crateriforma</taxon>
    </lineage>
</organism>
<dbReference type="Proteomes" id="UP000317238">
    <property type="component" value="Unassembled WGS sequence"/>
</dbReference>
<accession>A0A5C5Y1V5</accession>
<protein>
    <submittedName>
        <fullName evidence="1">Uncharacterized protein</fullName>
    </submittedName>
</protein>
<evidence type="ECO:0000313" key="1">
    <source>
        <dbReference type="EMBL" id="TWT68968.1"/>
    </source>
</evidence>
<name>A0A5C5Y1V5_9PLAN</name>
<keyword evidence="2" id="KW-1185">Reference proteome</keyword>
<comment type="caution">
    <text evidence="1">The sequence shown here is derived from an EMBL/GenBank/DDBJ whole genome shotgun (WGS) entry which is preliminary data.</text>
</comment>
<reference evidence="1 2" key="1">
    <citation type="submission" date="2019-02" db="EMBL/GenBank/DDBJ databases">
        <title>Deep-cultivation of Planctomycetes and their phenomic and genomic characterization uncovers novel biology.</title>
        <authorList>
            <person name="Wiegand S."/>
            <person name="Jogler M."/>
            <person name="Boedeker C."/>
            <person name="Pinto D."/>
            <person name="Vollmers J."/>
            <person name="Rivas-Marin E."/>
            <person name="Kohn T."/>
            <person name="Peeters S.H."/>
            <person name="Heuer A."/>
            <person name="Rast P."/>
            <person name="Oberbeckmann S."/>
            <person name="Bunk B."/>
            <person name="Jeske O."/>
            <person name="Meyerdierks A."/>
            <person name="Storesund J.E."/>
            <person name="Kallscheuer N."/>
            <person name="Luecker S."/>
            <person name="Lage O.M."/>
            <person name="Pohl T."/>
            <person name="Merkel B.J."/>
            <person name="Hornburger P."/>
            <person name="Mueller R.-W."/>
            <person name="Bruemmer F."/>
            <person name="Labrenz M."/>
            <person name="Spormann A.M."/>
            <person name="Op Den Camp H."/>
            <person name="Overmann J."/>
            <person name="Amann R."/>
            <person name="Jetten M.S.M."/>
            <person name="Mascher T."/>
            <person name="Medema M.H."/>
            <person name="Devos D.P."/>
            <person name="Kaster A.-K."/>
            <person name="Ovreas L."/>
            <person name="Rohde M."/>
            <person name="Galperin M.Y."/>
            <person name="Jogler C."/>
        </authorList>
    </citation>
    <scope>NUCLEOTIDE SEQUENCE [LARGE SCALE GENOMIC DNA]</scope>
    <source>
        <strain evidence="1 2">Pan14r</strain>
    </source>
</reference>
<evidence type="ECO:0000313" key="2">
    <source>
        <dbReference type="Proteomes" id="UP000317238"/>
    </source>
</evidence>
<dbReference type="AlphaFoldDB" id="A0A5C5Y1V5"/>